<dbReference type="HOGENOM" id="CLU_182788_0_1_10"/>
<dbReference type="AlphaFoldDB" id="F3QS28"/>
<dbReference type="InterPro" id="IPR025346">
    <property type="entry name" value="DUF4250"/>
</dbReference>
<dbReference type="EMBL" id="AFBR01000024">
    <property type="protein sequence ID" value="EGG55591.1"/>
    <property type="molecule type" value="Genomic_DNA"/>
</dbReference>
<dbReference type="eggNOG" id="ENOG50339TV">
    <property type="taxonomic scope" value="Bacteria"/>
</dbReference>
<sequence length="65" mass="7741">MERKKMEREMPKDPMMLMSFINMKLRDFYPTLDALCDDMDVDRQELEGKMAEAGLEYNAAANKFW</sequence>
<evidence type="ECO:0000313" key="2">
    <source>
        <dbReference type="Proteomes" id="UP000005546"/>
    </source>
</evidence>
<name>F3QS28_9BACT</name>
<keyword evidence="2" id="KW-1185">Reference proteome</keyword>
<dbReference type="Proteomes" id="UP000005546">
    <property type="component" value="Unassembled WGS sequence"/>
</dbReference>
<comment type="caution">
    <text evidence="1">The sequence shown here is derived from an EMBL/GenBank/DDBJ whole genome shotgun (WGS) entry which is preliminary data.</text>
</comment>
<proteinExistence type="predicted"/>
<dbReference type="STRING" id="762982.HMPREF9442_00983"/>
<reference evidence="1 2" key="1">
    <citation type="submission" date="2011-02" db="EMBL/GenBank/DDBJ databases">
        <authorList>
            <person name="Weinstock G."/>
            <person name="Sodergren E."/>
            <person name="Clifton S."/>
            <person name="Fulton L."/>
            <person name="Fulton B."/>
            <person name="Courtney L."/>
            <person name="Fronick C."/>
            <person name="Harrison M."/>
            <person name="Strong C."/>
            <person name="Farmer C."/>
            <person name="Delahaunty K."/>
            <person name="Markovic C."/>
            <person name="Hall O."/>
            <person name="Minx P."/>
            <person name="Tomlinson C."/>
            <person name="Mitreva M."/>
            <person name="Hou S."/>
            <person name="Chen J."/>
            <person name="Wollam A."/>
            <person name="Pepin K.H."/>
            <person name="Johnson M."/>
            <person name="Bhonagiri V."/>
            <person name="Zhang X."/>
            <person name="Suruliraj S."/>
            <person name="Warren W."/>
            <person name="Chinwalla A."/>
            <person name="Mardis E.R."/>
            <person name="Wilson R.K."/>
        </authorList>
    </citation>
    <scope>NUCLEOTIDE SEQUENCE [LARGE SCALE GENOMIC DNA]</scope>
    <source>
        <strain evidence="1 2">YIT 11841</strain>
    </source>
</reference>
<evidence type="ECO:0008006" key="3">
    <source>
        <dbReference type="Google" id="ProtNLM"/>
    </source>
</evidence>
<dbReference type="Pfam" id="PF14056">
    <property type="entry name" value="DUF4250"/>
    <property type="match status" value="1"/>
</dbReference>
<organism evidence="1 2">
    <name type="scientific">Paraprevotella xylaniphila YIT 11841</name>
    <dbReference type="NCBI Taxonomy" id="762982"/>
    <lineage>
        <taxon>Bacteria</taxon>
        <taxon>Pseudomonadati</taxon>
        <taxon>Bacteroidota</taxon>
        <taxon>Bacteroidia</taxon>
        <taxon>Bacteroidales</taxon>
        <taxon>Prevotellaceae</taxon>
        <taxon>Paraprevotella</taxon>
    </lineage>
</organism>
<accession>F3QS28</accession>
<gene>
    <name evidence="1" type="ORF">HMPREF9442_00983</name>
</gene>
<protein>
    <recommendedName>
        <fullName evidence="3">DUF4250 domain-containing protein</fullName>
    </recommendedName>
</protein>
<evidence type="ECO:0000313" key="1">
    <source>
        <dbReference type="EMBL" id="EGG55591.1"/>
    </source>
</evidence>